<dbReference type="AlphaFoldDB" id="A4ZZ51"/>
<reference evidence="1" key="1">
    <citation type="journal article" date="2007" name="Mar. Biotechnol.">
        <title>Differential gene expression in a marine sponge in relation to its symbiotic state.</title>
        <authorList>
            <person name="Steindler L."/>
            <person name="Schuster S."/>
            <person name="Ilan M."/>
            <person name="Avni A."/>
            <person name="Cerrano C."/>
            <person name="Beer S."/>
        </authorList>
    </citation>
    <scope>NUCLEOTIDE SEQUENCE</scope>
</reference>
<proteinExistence type="evidence at transcript level"/>
<evidence type="ECO:0000313" key="1">
    <source>
        <dbReference type="EMBL" id="ABP88830.1"/>
    </source>
</evidence>
<organism evidence="1">
    <name type="scientific">Petrosia ficiformis</name>
    <name type="common">Common Mediterranean sponge</name>
    <dbReference type="NCBI Taxonomy" id="68564"/>
    <lineage>
        <taxon>Eukaryota</taxon>
        <taxon>Metazoa</taxon>
        <taxon>Porifera</taxon>
        <taxon>Demospongiae</taxon>
        <taxon>Heteroscleromorpha</taxon>
        <taxon>Haplosclerida</taxon>
        <taxon>Petrosiidae</taxon>
        <taxon>Petrosia</taxon>
    </lineage>
</organism>
<sequence>MKVFCSLDILTSSFLRINNLETNFSTQAFHFRWLKNINVVVVGIGLPRQLGSFKGGIVYTIVTEFNFESFTRELNCVKTTHISCASSSNVGFINYSGRVICVKPLMNFSVFTGIENTCSLIS</sequence>
<protein>
    <submittedName>
        <fullName evidence="1">Sym1</fullName>
    </submittedName>
</protein>
<accession>A4ZZ51</accession>
<dbReference type="EMBL" id="EF507683">
    <property type="protein sequence ID" value="ABP88830.1"/>
    <property type="molecule type" value="mRNA"/>
</dbReference>
<feature type="non-terminal residue" evidence="1">
    <location>
        <position position="122"/>
    </location>
</feature>
<name>A4ZZ51_PETFI</name>